<proteinExistence type="predicted"/>
<dbReference type="CDD" id="cd05403">
    <property type="entry name" value="NT_KNTase_like"/>
    <property type="match status" value="1"/>
</dbReference>
<dbReference type="AlphaFoldDB" id="A0A0C2SBK4"/>
<comment type="caution">
    <text evidence="2">The sequence shown here is derived from an EMBL/GenBank/DDBJ whole genome shotgun (WGS) entry which is preliminary data.</text>
</comment>
<dbReference type="Pfam" id="PF18765">
    <property type="entry name" value="Polbeta"/>
    <property type="match status" value="1"/>
</dbReference>
<dbReference type="Proteomes" id="UP000031950">
    <property type="component" value="Unassembled WGS sequence"/>
</dbReference>
<evidence type="ECO:0000313" key="2">
    <source>
        <dbReference type="EMBL" id="KIL51344.1"/>
    </source>
</evidence>
<dbReference type="InterPro" id="IPR041633">
    <property type="entry name" value="Polbeta"/>
</dbReference>
<feature type="domain" description="Polymerase beta nucleotidyltransferase" evidence="1">
    <location>
        <begin position="22"/>
        <end position="85"/>
    </location>
</feature>
<dbReference type="PATRIC" id="fig|135826.4.peg.850"/>
<dbReference type="InterPro" id="IPR043519">
    <property type="entry name" value="NT_sf"/>
</dbReference>
<protein>
    <recommendedName>
        <fullName evidence="1">Polymerase beta nucleotidyltransferase domain-containing protein</fullName>
    </recommendedName>
</protein>
<dbReference type="EMBL" id="JXRQ01000015">
    <property type="protein sequence ID" value="KIL51344.1"/>
    <property type="molecule type" value="Genomic_DNA"/>
</dbReference>
<accession>A0A0C2SBK4</accession>
<evidence type="ECO:0000259" key="1">
    <source>
        <dbReference type="Pfam" id="PF18765"/>
    </source>
</evidence>
<name>A0A0C2SBK4_9BACL</name>
<reference evidence="2 3" key="1">
    <citation type="submission" date="2015-01" db="EMBL/GenBank/DDBJ databases">
        <title>Genome sequence of Jeotgalibacillus alimentarius.</title>
        <authorList>
            <person name="Goh K.M."/>
            <person name="Chan K.-G."/>
            <person name="Yaakop A.S."/>
            <person name="Ee R."/>
            <person name="Gan H.M."/>
            <person name="Chan C.S."/>
        </authorList>
    </citation>
    <scope>NUCLEOTIDE SEQUENCE [LARGE SCALE GENOMIC DNA]</scope>
    <source>
        <strain evidence="2 3">YKJ-13</strain>
    </source>
</reference>
<dbReference type="Gene3D" id="3.30.460.10">
    <property type="entry name" value="Beta Polymerase, domain 2"/>
    <property type="match status" value="1"/>
</dbReference>
<dbReference type="STRING" id="135826.KP77_08560"/>
<organism evidence="2 3">
    <name type="scientific">Jeotgalibacillus alimentarius</name>
    <dbReference type="NCBI Taxonomy" id="135826"/>
    <lineage>
        <taxon>Bacteria</taxon>
        <taxon>Bacillati</taxon>
        <taxon>Bacillota</taxon>
        <taxon>Bacilli</taxon>
        <taxon>Bacillales</taxon>
        <taxon>Caryophanaceae</taxon>
        <taxon>Jeotgalibacillus</taxon>
    </lineage>
</organism>
<sequence>MPDACSSFLNELVDVAVKELGDSLESIYLYGSAADGGFDPARSDLDLIIFLNKDLSAEKLAKWLDPLLETEWGKKVDGMFLQKKDAGKGNHEIKPYPYLIEGSLHTGHWNINAITWWSLDHKGILLYGKPVETGVTWSQVEQTLIYNLEVYWPGRAKRLHTFLKDEEVADAVATLCRIQFSWEKKKIISKLEAVRWAGNHENVKDIRQLREAERLLNGKGSTYFSRLYRAIACRKFVLEIIDQMQGKPLEARPRYITK</sequence>
<dbReference type="SUPFAM" id="SSF81301">
    <property type="entry name" value="Nucleotidyltransferase"/>
    <property type="match status" value="1"/>
</dbReference>
<gene>
    <name evidence="2" type="ORF">KP77_08560</name>
</gene>
<evidence type="ECO:0000313" key="3">
    <source>
        <dbReference type="Proteomes" id="UP000031950"/>
    </source>
</evidence>
<keyword evidence="3" id="KW-1185">Reference proteome</keyword>